<sequence>DGTITEIAGQFWALIAASILNDLS</sequence>
<feature type="non-terminal residue" evidence="1">
    <location>
        <position position="1"/>
    </location>
</feature>
<accession>A0A382S0V3</accession>
<dbReference type="AlphaFoldDB" id="A0A382S0V3"/>
<organism evidence="1">
    <name type="scientific">marine metagenome</name>
    <dbReference type="NCBI Taxonomy" id="408172"/>
    <lineage>
        <taxon>unclassified sequences</taxon>
        <taxon>metagenomes</taxon>
        <taxon>ecological metagenomes</taxon>
    </lineage>
</organism>
<dbReference type="EMBL" id="UINC01125509">
    <property type="protein sequence ID" value="SVD03390.1"/>
    <property type="molecule type" value="Genomic_DNA"/>
</dbReference>
<protein>
    <submittedName>
        <fullName evidence="1">Uncharacterized protein</fullName>
    </submittedName>
</protein>
<name>A0A382S0V3_9ZZZZ</name>
<proteinExistence type="predicted"/>
<evidence type="ECO:0000313" key="1">
    <source>
        <dbReference type="EMBL" id="SVD03390.1"/>
    </source>
</evidence>
<reference evidence="1" key="1">
    <citation type="submission" date="2018-05" db="EMBL/GenBank/DDBJ databases">
        <authorList>
            <person name="Lanie J.A."/>
            <person name="Ng W.-L."/>
            <person name="Kazmierczak K.M."/>
            <person name="Andrzejewski T.M."/>
            <person name="Davidsen T.M."/>
            <person name="Wayne K.J."/>
            <person name="Tettelin H."/>
            <person name="Glass J.I."/>
            <person name="Rusch D."/>
            <person name="Podicherti R."/>
            <person name="Tsui H.-C.T."/>
            <person name="Winkler M.E."/>
        </authorList>
    </citation>
    <scope>NUCLEOTIDE SEQUENCE</scope>
</reference>
<gene>
    <name evidence="1" type="ORF">METZ01_LOCUS356244</name>
</gene>